<reference evidence="1 3" key="1">
    <citation type="submission" date="2016-10" db="EMBL/GenBank/DDBJ databases">
        <authorList>
            <person name="Cai Z."/>
        </authorList>
    </citation>
    <scope>NUCLEOTIDE SEQUENCE [LARGE SCALE GENOMIC DNA]</scope>
</reference>
<organism evidence="1 3">
    <name type="scientific">Tetradesmus obliquus</name>
    <name type="common">Green alga</name>
    <name type="synonym">Acutodesmus obliquus</name>
    <dbReference type="NCBI Taxonomy" id="3088"/>
    <lineage>
        <taxon>Eukaryota</taxon>
        <taxon>Viridiplantae</taxon>
        <taxon>Chlorophyta</taxon>
        <taxon>core chlorophytes</taxon>
        <taxon>Chlorophyceae</taxon>
        <taxon>CS clade</taxon>
        <taxon>Sphaeropleales</taxon>
        <taxon>Scenedesmaceae</taxon>
        <taxon>Tetradesmus</taxon>
    </lineage>
</organism>
<evidence type="ECO:0000313" key="3">
    <source>
        <dbReference type="Proteomes" id="UP000256970"/>
    </source>
</evidence>
<sequence length="199" mass="22270">MAAAQNTPGQHRGMDWCGFAGFRASKAPMQAYAAELGATMQLQVQMPRRQPAPADIVEEYTYTRHFVAIDDPVRLLEILPGLPADKNHTYEIILKDKPCKLCVDFDGTDGLPACFASKQDFTSRVQDVLTDIFLTEFGVQLPAESFVWVFTDYPVKFRAHLVEHHIMPDGRILCLPQHNPTHATRRRQALLQQAGAGHA</sequence>
<evidence type="ECO:0000313" key="1">
    <source>
        <dbReference type="EMBL" id="SZX64886.1"/>
    </source>
</evidence>
<keyword evidence="3" id="KW-1185">Reference proteome</keyword>
<protein>
    <submittedName>
        <fullName evidence="1">Uncharacterized protein</fullName>
    </submittedName>
</protein>
<proteinExistence type="predicted"/>
<dbReference type="EMBL" id="FNXT01000501">
    <property type="protein sequence ID" value="SZX64886.1"/>
    <property type="molecule type" value="Genomic_DNA"/>
</dbReference>
<name>A0A383VKJ2_TETOB</name>
<dbReference type="Proteomes" id="UP000256970">
    <property type="component" value="Unassembled WGS sequence"/>
</dbReference>
<dbReference type="EMBL" id="FNXT01000897">
    <property type="protein sequence ID" value="SZX69051.1"/>
    <property type="molecule type" value="Genomic_DNA"/>
</dbReference>
<gene>
    <name evidence="1" type="ORF">BQ4739_LOCUS5363</name>
    <name evidence="2" type="ORF">BQ4739_LOCUS9356</name>
</gene>
<accession>A0A383VKJ2</accession>
<dbReference type="AlphaFoldDB" id="A0A383VKJ2"/>
<evidence type="ECO:0000313" key="2">
    <source>
        <dbReference type="EMBL" id="SZX69051.1"/>
    </source>
</evidence>